<dbReference type="Gramene" id="ERN05635">
    <property type="protein sequence ID" value="ERN05635"/>
    <property type="gene ID" value="AMTR_s00006p00092520"/>
</dbReference>
<dbReference type="Pfam" id="PF01554">
    <property type="entry name" value="MatE"/>
    <property type="match status" value="1"/>
</dbReference>
<sequence length="128" mass="13623">MDNNGSLNTHLLIGSCEDENTENLGLRDGPKWRKKELLKELKKQLSLGGPLVMANLLQRCMQNVSVMFVGHLGELPLAGASLATSFANAVGFSVLVCPPPPLLAATFLGLSCSLNICNRGGQPHKQVG</sequence>
<evidence type="ECO:0000313" key="2">
    <source>
        <dbReference type="EMBL" id="ERN05635.1"/>
    </source>
</evidence>
<dbReference type="GO" id="GO:0042910">
    <property type="term" value="F:xenobiotic transmembrane transporter activity"/>
    <property type="evidence" value="ECO:0007669"/>
    <property type="project" value="InterPro"/>
</dbReference>
<dbReference type="EMBL" id="KI393980">
    <property type="protein sequence ID" value="ERN05635.1"/>
    <property type="molecule type" value="Genomic_DNA"/>
</dbReference>
<keyword evidence="3" id="KW-1185">Reference proteome</keyword>
<dbReference type="AlphaFoldDB" id="W1PEY9"/>
<dbReference type="PANTHER" id="PTHR11206">
    <property type="entry name" value="MULTIDRUG RESISTANCE PROTEIN"/>
    <property type="match status" value="1"/>
</dbReference>
<organism evidence="2 3">
    <name type="scientific">Amborella trichopoda</name>
    <dbReference type="NCBI Taxonomy" id="13333"/>
    <lineage>
        <taxon>Eukaryota</taxon>
        <taxon>Viridiplantae</taxon>
        <taxon>Streptophyta</taxon>
        <taxon>Embryophyta</taxon>
        <taxon>Tracheophyta</taxon>
        <taxon>Spermatophyta</taxon>
        <taxon>Magnoliopsida</taxon>
        <taxon>Amborellales</taxon>
        <taxon>Amborellaceae</taxon>
        <taxon>Amborella</taxon>
    </lineage>
</organism>
<dbReference type="GO" id="GO:0015297">
    <property type="term" value="F:antiporter activity"/>
    <property type="evidence" value="ECO:0007669"/>
    <property type="project" value="InterPro"/>
</dbReference>
<dbReference type="Proteomes" id="UP000017836">
    <property type="component" value="Unassembled WGS sequence"/>
</dbReference>
<dbReference type="InterPro" id="IPR002528">
    <property type="entry name" value="MATE_fam"/>
</dbReference>
<protein>
    <submittedName>
        <fullName evidence="2">Uncharacterized protein</fullName>
    </submittedName>
</protein>
<proteinExistence type="inferred from homology"/>
<comment type="similarity">
    <text evidence="1">Belongs to the multi antimicrobial extrusion (MATE) (TC 2.A.66.1) family.</text>
</comment>
<evidence type="ECO:0000313" key="3">
    <source>
        <dbReference type="Proteomes" id="UP000017836"/>
    </source>
</evidence>
<evidence type="ECO:0000256" key="1">
    <source>
        <dbReference type="ARBA" id="ARBA00010199"/>
    </source>
</evidence>
<gene>
    <name evidence="2" type="ORF">AMTR_s00006p00092520</name>
</gene>
<dbReference type="GO" id="GO:0016020">
    <property type="term" value="C:membrane"/>
    <property type="evidence" value="ECO:0007669"/>
    <property type="project" value="InterPro"/>
</dbReference>
<reference evidence="3" key="1">
    <citation type="journal article" date="2013" name="Science">
        <title>The Amborella genome and the evolution of flowering plants.</title>
        <authorList>
            <consortium name="Amborella Genome Project"/>
        </authorList>
    </citation>
    <scope>NUCLEOTIDE SEQUENCE [LARGE SCALE GENOMIC DNA]</scope>
</reference>
<name>W1PEY9_AMBTC</name>
<dbReference type="eggNOG" id="KOG1347">
    <property type="taxonomic scope" value="Eukaryota"/>
</dbReference>
<accession>W1PEY9</accession>
<dbReference type="HOGENOM" id="CLU_160923_0_0_1"/>